<dbReference type="AlphaFoldDB" id="A0AAU9EUI4"/>
<evidence type="ECO:0008006" key="4">
    <source>
        <dbReference type="Google" id="ProtNLM"/>
    </source>
</evidence>
<evidence type="ECO:0000313" key="2">
    <source>
        <dbReference type="EMBL" id="BEQ14196.1"/>
    </source>
</evidence>
<keyword evidence="1" id="KW-0812">Transmembrane</keyword>
<feature type="transmembrane region" description="Helical" evidence="1">
    <location>
        <begin position="231"/>
        <end position="252"/>
    </location>
</feature>
<organism evidence="2 3">
    <name type="scientific">Desulfoferula mesophila</name>
    <dbReference type="NCBI Taxonomy" id="3058419"/>
    <lineage>
        <taxon>Bacteria</taxon>
        <taxon>Pseudomonadati</taxon>
        <taxon>Thermodesulfobacteriota</taxon>
        <taxon>Desulfarculia</taxon>
        <taxon>Desulfarculales</taxon>
        <taxon>Desulfarculaceae</taxon>
        <taxon>Desulfoferula</taxon>
    </lineage>
</organism>
<dbReference type="EMBL" id="AP028679">
    <property type="protein sequence ID" value="BEQ14196.1"/>
    <property type="molecule type" value="Genomic_DNA"/>
</dbReference>
<feature type="transmembrane region" description="Helical" evidence="1">
    <location>
        <begin position="94"/>
        <end position="118"/>
    </location>
</feature>
<dbReference type="Proteomes" id="UP001366166">
    <property type="component" value="Chromosome"/>
</dbReference>
<sequence>MKSLSSLRLAVALMASLVLWAAWGVQMAASPSLAPLLRALAEGHLLLHPSQWGQAPGLGLLWVAGLLGLSALLALNLLCCSLSKLVRNWSWRNVLLLGLNLAVLLVMLAHGATLVVGYQRQHQRLLPGQNLSLPDGAVLKLTMAHLEPEALAACLRQASAKQTSRRPRFPRGPGWAEVSLTRDGLDLGQGRVAFMQPWQADGLRVNLVGYFCLPGSAHTLGAVLNVTRRPLAVPFFIAYAAAMGCWLLLLLWDLRRKRGGPAQD</sequence>
<keyword evidence="3" id="KW-1185">Reference proteome</keyword>
<gene>
    <name evidence="2" type="ORF">FAK_12620</name>
</gene>
<name>A0AAU9EUI4_9BACT</name>
<keyword evidence="1" id="KW-0472">Membrane</keyword>
<protein>
    <recommendedName>
        <fullName evidence="4">ResB-like domain-containing protein</fullName>
    </recommendedName>
</protein>
<evidence type="ECO:0000256" key="1">
    <source>
        <dbReference type="SAM" id="Phobius"/>
    </source>
</evidence>
<keyword evidence="1" id="KW-1133">Transmembrane helix</keyword>
<dbReference type="KEGG" id="dmp:FAK_12620"/>
<accession>A0AAU9EUI4</accession>
<feature type="transmembrane region" description="Helical" evidence="1">
    <location>
        <begin position="59"/>
        <end position="82"/>
    </location>
</feature>
<proteinExistence type="predicted"/>
<reference evidence="3" key="1">
    <citation type="journal article" date="2023" name="Arch. Microbiol.">
        <title>Desulfoferula mesophilus gen. nov. sp. nov., a mesophilic sulfate-reducing bacterium isolated from a brackish lake sediment.</title>
        <authorList>
            <person name="Watanabe T."/>
            <person name="Yabe T."/>
            <person name="Tsuji J.M."/>
            <person name="Fukui M."/>
        </authorList>
    </citation>
    <scope>NUCLEOTIDE SEQUENCE [LARGE SCALE GENOMIC DNA]</scope>
    <source>
        <strain evidence="3">12FAK</strain>
    </source>
</reference>
<evidence type="ECO:0000313" key="3">
    <source>
        <dbReference type="Proteomes" id="UP001366166"/>
    </source>
</evidence>
<dbReference type="RefSeq" id="WP_338605913.1">
    <property type="nucleotide sequence ID" value="NZ_AP028679.1"/>
</dbReference>